<proteinExistence type="predicted"/>
<evidence type="ECO:0000313" key="2">
    <source>
        <dbReference type="EMBL" id="SQA98622.1"/>
    </source>
</evidence>
<accession>A0A2X2SZH6</accession>
<dbReference type="Proteomes" id="UP000251197">
    <property type="component" value="Unassembled WGS sequence"/>
</dbReference>
<evidence type="ECO:0000256" key="1">
    <source>
        <dbReference type="SAM" id="Phobius"/>
    </source>
</evidence>
<feature type="transmembrane region" description="Helical" evidence="1">
    <location>
        <begin position="64"/>
        <end position="84"/>
    </location>
</feature>
<name>A0A2X2SZH6_9ENTR</name>
<keyword evidence="1" id="KW-0472">Membrane</keyword>
<organism evidence="2 3">
    <name type="scientific">Cedecea neteri</name>
    <dbReference type="NCBI Taxonomy" id="158822"/>
    <lineage>
        <taxon>Bacteria</taxon>
        <taxon>Pseudomonadati</taxon>
        <taxon>Pseudomonadota</taxon>
        <taxon>Gammaproteobacteria</taxon>
        <taxon>Enterobacterales</taxon>
        <taxon>Enterobacteriaceae</taxon>
        <taxon>Cedecea</taxon>
    </lineage>
</organism>
<keyword evidence="1" id="KW-1133">Transmembrane helix</keyword>
<sequence>MTALTFLFIRQPVAEVRGQRIAGGQQLIDSFGEPGVQGFTLLKTVVIIGAQIFEFFLQERHFRFRFVACFLLGFYQFVGGFQALM</sequence>
<dbReference type="AlphaFoldDB" id="A0A2X2SZH6"/>
<gene>
    <name evidence="2" type="ORF">NCTC12120_02518</name>
</gene>
<evidence type="ECO:0000313" key="3">
    <source>
        <dbReference type="Proteomes" id="UP000251197"/>
    </source>
</evidence>
<protein>
    <submittedName>
        <fullName evidence="2">Uncharacterized protein</fullName>
    </submittedName>
</protein>
<keyword evidence="1" id="KW-0812">Transmembrane</keyword>
<feature type="transmembrane region" description="Helical" evidence="1">
    <location>
        <begin position="34"/>
        <end position="57"/>
    </location>
</feature>
<dbReference type="EMBL" id="UAVU01000003">
    <property type="protein sequence ID" value="SQA98622.1"/>
    <property type="molecule type" value="Genomic_DNA"/>
</dbReference>
<reference evidence="2 3" key="1">
    <citation type="submission" date="2018-06" db="EMBL/GenBank/DDBJ databases">
        <authorList>
            <consortium name="Pathogen Informatics"/>
            <person name="Doyle S."/>
        </authorList>
    </citation>
    <scope>NUCLEOTIDE SEQUENCE [LARGE SCALE GENOMIC DNA]</scope>
    <source>
        <strain evidence="2 3">NCTC12120</strain>
    </source>
</reference>